<dbReference type="Gene3D" id="6.20.250.60">
    <property type="match status" value="1"/>
</dbReference>
<organism evidence="9 10">
    <name type="scientific">Oreochromis niloticus</name>
    <name type="common">Nile tilapia</name>
    <name type="synonym">Tilapia nilotica</name>
    <dbReference type="NCBI Taxonomy" id="8128"/>
    <lineage>
        <taxon>Eukaryota</taxon>
        <taxon>Metazoa</taxon>
        <taxon>Chordata</taxon>
        <taxon>Craniata</taxon>
        <taxon>Vertebrata</taxon>
        <taxon>Euteleostomi</taxon>
        <taxon>Actinopterygii</taxon>
        <taxon>Neopterygii</taxon>
        <taxon>Teleostei</taxon>
        <taxon>Neoteleostei</taxon>
        <taxon>Acanthomorphata</taxon>
        <taxon>Ovalentaria</taxon>
        <taxon>Cichlomorphae</taxon>
        <taxon>Cichliformes</taxon>
        <taxon>Cichlidae</taxon>
        <taxon>African cichlids</taxon>
        <taxon>Pseudocrenilabrinae</taxon>
        <taxon>Oreochromini</taxon>
        <taxon>Oreochromis</taxon>
    </lineage>
</organism>
<dbReference type="SMART" id="SM01010">
    <property type="entry name" value="AMPKBI"/>
    <property type="match status" value="1"/>
</dbReference>
<reference evidence="10" key="1">
    <citation type="submission" date="2012-01" db="EMBL/GenBank/DDBJ databases">
        <title>The Genome Sequence of Oreochromis niloticus (Nile Tilapia).</title>
        <authorList>
            <consortium name="Broad Institute Genome Assembly Team"/>
            <consortium name="Broad Institute Sequencing Platform"/>
            <person name="Di Palma F."/>
            <person name="Johnson J."/>
            <person name="Lander E.S."/>
            <person name="Lindblad-Toh K."/>
        </authorList>
    </citation>
    <scope>NUCLEOTIDE SEQUENCE [LARGE SCALE GENOMIC DNA]</scope>
</reference>
<proteinExistence type="inferred from homology"/>
<feature type="compositionally biased region" description="Basic and acidic residues" evidence="7">
    <location>
        <begin position="13"/>
        <end position="33"/>
    </location>
</feature>
<evidence type="ECO:0000256" key="5">
    <source>
        <dbReference type="ARBA" id="ARBA00023098"/>
    </source>
</evidence>
<reference evidence="9" key="2">
    <citation type="submission" date="2025-08" db="UniProtKB">
        <authorList>
            <consortium name="Ensembl"/>
        </authorList>
    </citation>
    <scope>IDENTIFICATION</scope>
</reference>
<feature type="region of interest" description="Disordered" evidence="7">
    <location>
        <begin position="1"/>
        <end position="41"/>
    </location>
</feature>
<feature type="domain" description="Association with the SNF1 complex (ASC)" evidence="8">
    <location>
        <begin position="180"/>
        <end position="270"/>
    </location>
</feature>
<keyword evidence="5" id="KW-0443">Lipid metabolism</keyword>
<dbReference type="SUPFAM" id="SSF81296">
    <property type="entry name" value="E set domains"/>
    <property type="match status" value="1"/>
</dbReference>
<comment type="similarity">
    <text evidence="1">Belongs to the 5'-AMP-activated protein kinase beta subunit family.</text>
</comment>
<evidence type="ECO:0000256" key="1">
    <source>
        <dbReference type="ARBA" id="ARBA00010926"/>
    </source>
</evidence>
<dbReference type="InterPro" id="IPR006828">
    <property type="entry name" value="ASC_dom"/>
</dbReference>
<dbReference type="InterPro" id="IPR013783">
    <property type="entry name" value="Ig-like_fold"/>
</dbReference>
<evidence type="ECO:0000313" key="9">
    <source>
        <dbReference type="Ensembl" id="ENSONIP00000043784.1"/>
    </source>
</evidence>
<dbReference type="Gene3D" id="2.60.40.10">
    <property type="entry name" value="Immunoglobulins"/>
    <property type="match status" value="1"/>
</dbReference>
<dbReference type="InParanoid" id="A0A669C8K1"/>
<evidence type="ECO:0000256" key="6">
    <source>
        <dbReference type="ARBA" id="ARBA00025180"/>
    </source>
</evidence>
<evidence type="ECO:0000256" key="2">
    <source>
        <dbReference type="ARBA" id="ARBA00022516"/>
    </source>
</evidence>
<evidence type="ECO:0000256" key="7">
    <source>
        <dbReference type="SAM" id="MobiDB-lite"/>
    </source>
</evidence>
<dbReference type="GO" id="GO:0005737">
    <property type="term" value="C:cytoplasm"/>
    <property type="evidence" value="ECO:0007669"/>
    <property type="project" value="TreeGrafter"/>
</dbReference>
<gene>
    <name evidence="9" type="primary">PRKAB1</name>
    <name evidence="9" type="synonym">prkab1a</name>
</gene>
<dbReference type="InterPro" id="IPR037256">
    <property type="entry name" value="ASC_dom_sf"/>
</dbReference>
<dbReference type="InterPro" id="IPR032640">
    <property type="entry name" value="AMPK1_CBM"/>
</dbReference>
<keyword evidence="4" id="KW-0276">Fatty acid metabolism</keyword>
<dbReference type="GO" id="GO:0007399">
    <property type="term" value="P:nervous system development"/>
    <property type="evidence" value="ECO:0007669"/>
    <property type="project" value="UniProtKB-ARBA"/>
</dbReference>
<dbReference type="FunFam" id="2.60.40.10:FF:000139">
    <property type="entry name" value="Protein kinase AMP-activated non-catalytic subunit beta 1"/>
    <property type="match status" value="1"/>
</dbReference>
<dbReference type="GO" id="GO:0006631">
    <property type="term" value="P:fatty acid metabolic process"/>
    <property type="evidence" value="ECO:0007669"/>
    <property type="project" value="UniProtKB-KW"/>
</dbReference>
<dbReference type="AlphaFoldDB" id="A0A669C8K1"/>
<keyword evidence="10" id="KW-1185">Reference proteome</keyword>
<dbReference type="Ensembl" id="ENSONIT00000036098.1">
    <property type="protein sequence ID" value="ENSONIP00000043784.1"/>
    <property type="gene ID" value="ENSONIG00000031136.1"/>
</dbReference>
<dbReference type="Pfam" id="PF04739">
    <property type="entry name" value="AMPKBI"/>
    <property type="match status" value="1"/>
</dbReference>
<dbReference type="PANTHER" id="PTHR10343">
    <property type="entry name" value="5'-AMP-ACTIVATED PROTEIN KINASE , BETA SUBUNIT"/>
    <property type="match status" value="1"/>
</dbReference>
<evidence type="ECO:0000259" key="8">
    <source>
        <dbReference type="SMART" id="SM01010"/>
    </source>
</evidence>
<sequence>MGNTSSERAAMGHGEKAQRRDSRGIKEGERPKILMDSPEDADIFHGEDIKAPLEKEEFLAWQQDLESDDKAPTLERPTVFRWKGDGKEVHVISSSFLNGWFKLPVCQIQNTFVAIVDLPEGEHQYKFYVDGQWTHDPAEPVVTSQLGTVNNIIQVKKTDFEVFDALMVDSQKCSDMSDLSSSPPGPYHQDAYVPKQEEKFKSPPILPPHLLQVILNKDTGISCDPALLPEPNHVMLNHLYALSIKDGVMVLSATHRYKKKYVTTLLYKPI</sequence>
<dbReference type="Pfam" id="PF16561">
    <property type="entry name" value="AMPK1_CBM"/>
    <property type="match status" value="1"/>
</dbReference>
<dbReference type="OMA" id="QRTINAP"/>
<name>A0A669C8K1_ORENI</name>
<dbReference type="InterPro" id="IPR014756">
    <property type="entry name" value="Ig_E-set"/>
</dbReference>
<dbReference type="FunCoup" id="A0A669C8K1">
    <property type="interactions" value="1343"/>
</dbReference>
<keyword evidence="3" id="KW-0597">Phosphoprotein</keyword>
<dbReference type="GO" id="GO:0031588">
    <property type="term" value="C:nucleotide-activated protein kinase complex"/>
    <property type="evidence" value="ECO:0007669"/>
    <property type="project" value="TreeGrafter"/>
</dbReference>
<dbReference type="GO" id="GO:0005634">
    <property type="term" value="C:nucleus"/>
    <property type="evidence" value="ECO:0007669"/>
    <property type="project" value="TreeGrafter"/>
</dbReference>
<keyword evidence="2" id="KW-0444">Lipid biosynthesis</keyword>
<dbReference type="Proteomes" id="UP000005207">
    <property type="component" value="Linkage group LG7"/>
</dbReference>
<evidence type="ECO:0000256" key="4">
    <source>
        <dbReference type="ARBA" id="ARBA00022832"/>
    </source>
</evidence>
<protein>
    <submittedName>
        <fullName evidence="9">Protein kinase, AMP-activated, beta 1 non-catalytic subunit, a</fullName>
    </submittedName>
</protein>
<dbReference type="GO" id="GO:0007165">
    <property type="term" value="P:signal transduction"/>
    <property type="evidence" value="ECO:0007669"/>
    <property type="project" value="TreeGrafter"/>
</dbReference>
<reference evidence="9" key="3">
    <citation type="submission" date="2025-09" db="UniProtKB">
        <authorList>
            <consortium name="Ensembl"/>
        </authorList>
    </citation>
    <scope>IDENTIFICATION</scope>
</reference>
<dbReference type="SUPFAM" id="SSF160219">
    <property type="entry name" value="AMPKBI-like"/>
    <property type="match status" value="1"/>
</dbReference>
<dbReference type="GeneTree" id="ENSGT00940000155307"/>
<evidence type="ECO:0000256" key="3">
    <source>
        <dbReference type="ARBA" id="ARBA00022553"/>
    </source>
</evidence>
<dbReference type="GO" id="GO:0019901">
    <property type="term" value="F:protein kinase binding"/>
    <property type="evidence" value="ECO:0007669"/>
    <property type="project" value="TreeGrafter"/>
</dbReference>
<dbReference type="PANTHER" id="PTHR10343:SF95">
    <property type="entry name" value="5'-AMP-ACTIVATED PROTEIN KINASE SUBUNIT BETA-1"/>
    <property type="match status" value="1"/>
</dbReference>
<comment type="function">
    <text evidence="6">Non-catalytic subunit of AMP-activated protein kinase (AMPK), an energy sensor protein kinase that plays a key role in regulating cellular energy metabolism. In response to reduction of intracellular ATP levels, AMPK activates energy-producing pathways and inhibits energy-consuming processes: inhibits protein, carbohydrate and lipid biosynthesis, as well as cell growth and proliferation. AMPK acts via direct phosphorylation of metabolic enzymes, and by longer-term effects via phosphorylation of transcription regulators. Also acts as a regulator of cellular polarity by remodeling the actin cytoskeleton; probably by indirectly activating myosin. Beta non-catalytic subunit acts as a scaffold on which the AMPK complex assembles, via its C-terminus that bridges alpha (PRKAA1 or PRKAA2) and gamma subunits (PRKAG1, PRKAG2 or PRKAG3).</text>
</comment>
<accession>A0A669C8K1</accession>
<dbReference type="CDD" id="cd02859">
    <property type="entry name" value="E_set_AMPKbeta_like_N"/>
    <property type="match status" value="1"/>
</dbReference>
<evidence type="ECO:0000313" key="10">
    <source>
        <dbReference type="Proteomes" id="UP000005207"/>
    </source>
</evidence>
<dbReference type="InterPro" id="IPR050827">
    <property type="entry name" value="CRP1_MDG1_kinase"/>
</dbReference>